<keyword evidence="1" id="KW-0285">Flavoprotein</keyword>
<reference evidence="6" key="1">
    <citation type="journal article" date="2019" name="Int. J. Syst. Evol. Microbiol.">
        <title>The Global Catalogue of Microorganisms (GCM) 10K type strain sequencing project: providing services to taxonomists for standard genome sequencing and annotation.</title>
        <authorList>
            <consortium name="The Broad Institute Genomics Platform"/>
            <consortium name="The Broad Institute Genome Sequencing Center for Infectious Disease"/>
            <person name="Wu L."/>
            <person name="Ma J."/>
        </authorList>
    </citation>
    <scope>NUCLEOTIDE SEQUENCE [LARGE SCALE GENOMIC DNA]</scope>
    <source>
        <strain evidence="6">JCM 1490</strain>
    </source>
</reference>
<dbReference type="EMBL" id="JBHTCQ010000001">
    <property type="protein sequence ID" value="MFC7404135.1"/>
    <property type="molecule type" value="Genomic_DNA"/>
</dbReference>
<dbReference type="InterPro" id="IPR023753">
    <property type="entry name" value="FAD/NAD-binding_dom"/>
</dbReference>
<dbReference type="InterPro" id="IPR036188">
    <property type="entry name" value="FAD/NAD-bd_sf"/>
</dbReference>
<dbReference type="PANTHER" id="PTHR48105">
    <property type="entry name" value="THIOREDOXIN REDUCTASE 1-RELATED-RELATED"/>
    <property type="match status" value="1"/>
</dbReference>
<dbReference type="PRINTS" id="PR00469">
    <property type="entry name" value="PNDRDTASEII"/>
</dbReference>
<protein>
    <submittedName>
        <fullName evidence="5">FAD-dependent oxidoreductase</fullName>
    </submittedName>
</protein>
<sequence>MNSRGRRPAIVLVSGEHAQHLVDEFCRYDRDYELHPATSSAEALERTRQLRDAGTQVALFVSDSELPDAHVLAAFKEWRAVVPTARRAIVTPIERFLRDAPALRAPMANGKYDAYLLLPRGPRDEEFHSAITDLLSDWGSTVPEPEAVTAKIVTPATTALTLEIRDFFDRMGMPSRTYHPDSEVGRIVRERFPPDAEYPLVWSVVRDPVEARSVADVARSIYGTPDEPSVPGVVDLVVVGAGPAGLAAAVYACSEGLSTVVLEESAIGGQAGTSSMIRNYLGFPRGISGMRLAARARNQALRFGAQFFTGWPVTRLEPGTPHVVRTEGGDVRGRAVVIACGARYRRLGVQALEARVGTGVHYGAALTAAREMEGRDVVVVGGGNSAGQAAVHLSRFARSVRVVARRAALEQTMSSYLIGEIATTPSITVHAPATVVDGGGEDALEWLTLEDGRTGERTTVDAGGLFLLLGAEPQCRWLPGSIAMDDQGFVLTGRDVPRTAWMDGLPPSDLATTVPGVFAVGDVRSGSMKRVAAASGEGASVVPLVHRWLAGLRESAGAAS</sequence>
<dbReference type="PRINTS" id="PR00368">
    <property type="entry name" value="FADPNR"/>
</dbReference>
<dbReference type="SUPFAM" id="SSF51905">
    <property type="entry name" value="FAD/NAD(P)-binding domain"/>
    <property type="match status" value="1"/>
</dbReference>
<evidence type="ECO:0000256" key="3">
    <source>
        <dbReference type="ARBA" id="ARBA00048132"/>
    </source>
</evidence>
<keyword evidence="2" id="KW-0560">Oxidoreductase</keyword>
<gene>
    <name evidence="5" type="ORF">ACFQQL_03355</name>
</gene>
<comment type="caution">
    <text evidence="5">The sequence shown here is derived from an EMBL/GenBank/DDBJ whole genome shotgun (WGS) entry which is preliminary data.</text>
</comment>
<evidence type="ECO:0000259" key="4">
    <source>
        <dbReference type="Pfam" id="PF07992"/>
    </source>
</evidence>
<proteinExistence type="predicted"/>
<dbReference type="Proteomes" id="UP001596455">
    <property type="component" value="Unassembled WGS sequence"/>
</dbReference>
<dbReference type="Gene3D" id="3.50.50.60">
    <property type="entry name" value="FAD/NAD(P)-binding domain"/>
    <property type="match status" value="2"/>
</dbReference>
<dbReference type="InterPro" id="IPR050097">
    <property type="entry name" value="Ferredoxin-NADP_redctase_2"/>
</dbReference>
<evidence type="ECO:0000256" key="1">
    <source>
        <dbReference type="ARBA" id="ARBA00022630"/>
    </source>
</evidence>
<evidence type="ECO:0000313" key="6">
    <source>
        <dbReference type="Proteomes" id="UP001596455"/>
    </source>
</evidence>
<feature type="domain" description="FAD/NAD(P)-binding" evidence="4">
    <location>
        <begin position="235"/>
        <end position="538"/>
    </location>
</feature>
<keyword evidence="6" id="KW-1185">Reference proteome</keyword>
<dbReference type="RefSeq" id="WP_382391244.1">
    <property type="nucleotide sequence ID" value="NZ_JBHTCQ010000001.1"/>
</dbReference>
<evidence type="ECO:0000256" key="2">
    <source>
        <dbReference type="ARBA" id="ARBA00023002"/>
    </source>
</evidence>
<evidence type="ECO:0000313" key="5">
    <source>
        <dbReference type="EMBL" id="MFC7404135.1"/>
    </source>
</evidence>
<name>A0ABW2Q3R5_9MICO</name>
<dbReference type="Pfam" id="PF07992">
    <property type="entry name" value="Pyr_redox_2"/>
    <property type="match status" value="1"/>
</dbReference>
<organism evidence="5 6">
    <name type="scientific">Georgenia alba</name>
    <dbReference type="NCBI Taxonomy" id="2233858"/>
    <lineage>
        <taxon>Bacteria</taxon>
        <taxon>Bacillati</taxon>
        <taxon>Actinomycetota</taxon>
        <taxon>Actinomycetes</taxon>
        <taxon>Micrococcales</taxon>
        <taxon>Bogoriellaceae</taxon>
        <taxon>Georgenia</taxon>
    </lineage>
</organism>
<comment type="catalytic activity">
    <reaction evidence="3">
        <text>[thioredoxin]-dithiol + NADP(+) = [thioredoxin]-disulfide + NADPH + H(+)</text>
        <dbReference type="Rhea" id="RHEA:20345"/>
        <dbReference type="Rhea" id="RHEA-COMP:10698"/>
        <dbReference type="Rhea" id="RHEA-COMP:10700"/>
        <dbReference type="ChEBI" id="CHEBI:15378"/>
        <dbReference type="ChEBI" id="CHEBI:29950"/>
        <dbReference type="ChEBI" id="CHEBI:50058"/>
        <dbReference type="ChEBI" id="CHEBI:57783"/>
        <dbReference type="ChEBI" id="CHEBI:58349"/>
        <dbReference type="EC" id="1.8.1.9"/>
    </reaction>
</comment>
<accession>A0ABW2Q3R5</accession>